<keyword evidence="4" id="KW-1185">Reference proteome</keyword>
<feature type="transmembrane region" description="Helical" evidence="1">
    <location>
        <begin position="6"/>
        <end position="27"/>
    </location>
</feature>
<dbReference type="EMBL" id="JAOPKA010000001">
    <property type="protein sequence ID" value="MCU4740226.1"/>
    <property type="molecule type" value="Genomic_DNA"/>
</dbReference>
<keyword evidence="1" id="KW-0472">Membrane</keyword>
<sequence>MLEALTSGTGLALGLVAIVGVALLIVAIRIAVKLAIRAGLVAAVVLAGLYAVGVIG</sequence>
<comment type="caution">
    <text evidence="2">The sequence shown here is derived from an EMBL/GenBank/DDBJ whole genome shotgun (WGS) entry which is preliminary data.</text>
</comment>
<accession>A0AAP3E0B8</accession>
<dbReference type="Proteomes" id="UP001320972">
    <property type="component" value="Unassembled WGS sequence"/>
</dbReference>
<dbReference type="AlphaFoldDB" id="A0AAP3E0B8"/>
<evidence type="ECO:0000313" key="3">
    <source>
        <dbReference type="EMBL" id="MCU4971642.1"/>
    </source>
</evidence>
<keyword evidence="1" id="KW-0812">Transmembrane</keyword>
<proteinExistence type="predicted"/>
<reference evidence="2 4" key="1">
    <citation type="submission" date="2022-09" db="EMBL/GenBank/DDBJ databases">
        <title>Enrichment on poylsaccharides allowed isolation of novel metabolic and taxonomic groups of Haloarchaea.</title>
        <authorList>
            <person name="Sorokin D.Y."/>
            <person name="Elcheninov A.G."/>
            <person name="Khizhniak T.V."/>
            <person name="Kolganova T.V."/>
            <person name="Kublanov I.V."/>
        </authorList>
    </citation>
    <scope>NUCLEOTIDE SEQUENCE</scope>
    <source>
        <strain evidence="3 4">AArc-m2/3/4</strain>
        <strain evidence="2">AArc-xg1-1</strain>
    </source>
</reference>
<protein>
    <submittedName>
        <fullName evidence="2">Uncharacterized protein</fullName>
    </submittedName>
</protein>
<dbReference type="Proteomes" id="UP001321018">
    <property type="component" value="Unassembled WGS sequence"/>
</dbReference>
<evidence type="ECO:0000313" key="2">
    <source>
        <dbReference type="EMBL" id="MCU4740226.1"/>
    </source>
</evidence>
<feature type="transmembrane region" description="Helical" evidence="1">
    <location>
        <begin position="34"/>
        <end position="55"/>
    </location>
</feature>
<organism evidence="2 5">
    <name type="scientific">Natronoglomus mannanivorans</name>
    <dbReference type="NCBI Taxonomy" id="2979990"/>
    <lineage>
        <taxon>Archaea</taxon>
        <taxon>Methanobacteriati</taxon>
        <taxon>Methanobacteriota</taxon>
        <taxon>Stenosarchaea group</taxon>
        <taxon>Halobacteria</taxon>
        <taxon>Halobacteriales</taxon>
        <taxon>Natrialbaceae</taxon>
        <taxon>Natronoglomus</taxon>
    </lineage>
</organism>
<evidence type="ECO:0000313" key="4">
    <source>
        <dbReference type="Proteomes" id="UP001320972"/>
    </source>
</evidence>
<keyword evidence="1" id="KW-1133">Transmembrane helix</keyword>
<dbReference type="RefSeq" id="WP_338002074.1">
    <property type="nucleotide sequence ID" value="NZ_JAOPKA010000001.1"/>
</dbReference>
<evidence type="ECO:0000313" key="5">
    <source>
        <dbReference type="Proteomes" id="UP001321018"/>
    </source>
</evidence>
<dbReference type="EMBL" id="JAOPKB010000001">
    <property type="protein sequence ID" value="MCU4971642.1"/>
    <property type="molecule type" value="Genomic_DNA"/>
</dbReference>
<evidence type="ECO:0000256" key="1">
    <source>
        <dbReference type="SAM" id="Phobius"/>
    </source>
</evidence>
<name>A0AAP3E0B8_9EURY</name>
<gene>
    <name evidence="3" type="ORF">OB955_02670</name>
    <name evidence="2" type="ORF">OB960_02280</name>
</gene>